<reference evidence="2 3" key="1">
    <citation type="submission" date="2020-05" db="EMBL/GenBank/DDBJ databases">
        <title>Genomic Encyclopedia of Type Strains, Phase IV (KMG-V): Genome sequencing to study the core and pangenomes of soil and plant-associated prokaryotes.</title>
        <authorList>
            <person name="Whitman W."/>
        </authorList>
    </citation>
    <scope>NUCLEOTIDE SEQUENCE [LARGE SCALE GENOMIC DNA]</scope>
    <source>
        <strain evidence="2 3">9A</strain>
    </source>
</reference>
<proteinExistence type="predicted"/>
<accession>A0ABX2FU34</accession>
<keyword evidence="1" id="KW-0732">Signal</keyword>
<dbReference type="RefSeq" id="WP_173811254.1">
    <property type="nucleotide sequence ID" value="NZ_JABSNP010000017.1"/>
</dbReference>
<feature type="signal peptide" evidence="1">
    <location>
        <begin position="1"/>
        <end position="20"/>
    </location>
</feature>
<feature type="chain" id="PRO_5046050510" description="MipA/OmpV family protein" evidence="1">
    <location>
        <begin position="21"/>
        <end position="289"/>
    </location>
</feature>
<protein>
    <recommendedName>
        <fullName evidence="4">MipA/OmpV family protein</fullName>
    </recommendedName>
</protein>
<evidence type="ECO:0000313" key="3">
    <source>
        <dbReference type="Proteomes" id="UP000779507"/>
    </source>
</evidence>
<evidence type="ECO:0000313" key="2">
    <source>
        <dbReference type="EMBL" id="NRT20482.1"/>
    </source>
</evidence>
<name>A0ABX2FU34_9BACT</name>
<evidence type="ECO:0000256" key="1">
    <source>
        <dbReference type="SAM" id="SignalP"/>
    </source>
</evidence>
<gene>
    <name evidence="2" type="ORF">HNP98_003325</name>
</gene>
<evidence type="ECO:0008006" key="4">
    <source>
        <dbReference type="Google" id="ProtNLM"/>
    </source>
</evidence>
<keyword evidence="3" id="KW-1185">Reference proteome</keyword>
<sequence>MKYLLLLIIPLLSLPHQLRAQSKGSPSPMAAPDTAEWTVALDADQRTYYLGREYGDHALALTPSVMYSHPSGFYGQIAGYYFRQSAPPRYSFTDVEVGFANEFMPAWTYSVSLDRVFYTQKLGSDEPRINNGFEANTAYALGPLSLAVDYNFFFQQQKAQTVSVLLSGTVKKAHWLGADDVRLTPGAEVYYGSPLALLRYGGTYVAPGAVAAAPTRRRRANNASTVPDETARPRLMGYELTLPLAYTRYPWAYAVTGHYVLPVRTGTDAAAEVLRPAAYASFRVDFTFR</sequence>
<dbReference type="Proteomes" id="UP000779507">
    <property type="component" value="Unassembled WGS sequence"/>
</dbReference>
<dbReference type="EMBL" id="JABSNP010000017">
    <property type="protein sequence ID" value="NRT20482.1"/>
    <property type="molecule type" value="Genomic_DNA"/>
</dbReference>
<comment type="caution">
    <text evidence="2">The sequence shown here is derived from an EMBL/GenBank/DDBJ whole genome shotgun (WGS) entry which is preliminary data.</text>
</comment>
<organism evidence="2 3">
    <name type="scientific">Hymenobacter caeli</name>
    <dbReference type="NCBI Taxonomy" id="2735894"/>
    <lineage>
        <taxon>Bacteria</taxon>
        <taxon>Pseudomonadati</taxon>
        <taxon>Bacteroidota</taxon>
        <taxon>Cytophagia</taxon>
        <taxon>Cytophagales</taxon>
        <taxon>Hymenobacteraceae</taxon>
        <taxon>Hymenobacter</taxon>
    </lineage>
</organism>